<organism evidence="3 4">
    <name type="scientific">Lithospermum erythrorhizon</name>
    <name type="common">Purple gromwell</name>
    <name type="synonym">Lithospermum officinale var. erythrorhizon</name>
    <dbReference type="NCBI Taxonomy" id="34254"/>
    <lineage>
        <taxon>Eukaryota</taxon>
        <taxon>Viridiplantae</taxon>
        <taxon>Streptophyta</taxon>
        <taxon>Embryophyta</taxon>
        <taxon>Tracheophyta</taxon>
        <taxon>Spermatophyta</taxon>
        <taxon>Magnoliopsida</taxon>
        <taxon>eudicotyledons</taxon>
        <taxon>Gunneridae</taxon>
        <taxon>Pentapetalae</taxon>
        <taxon>asterids</taxon>
        <taxon>lamiids</taxon>
        <taxon>Boraginales</taxon>
        <taxon>Boraginaceae</taxon>
        <taxon>Boraginoideae</taxon>
        <taxon>Lithospermeae</taxon>
        <taxon>Lithospermum</taxon>
    </lineage>
</organism>
<dbReference type="AlphaFoldDB" id="A0AAV3PRV4"/>
<dbReference type="PROSITE" id="PS51297">
    <property type="entry name" value="K_BOX"/>
    <property type="match status" value="1"/>
</dbReference>
<feature type="coiled-coil region" evidence="1">
    <location>
        <begin position="20"/>
        <end position="84"/>
    </location>
</feature>
<dbReference type="GO" id="GO:0003700">
    <property type="term" value="F:DNA-binding transcription factor activity"/>
    <property type="evidence" value="ECO:0007669"/>
    <property type="project" value="InterPro"/>
</dbReference>
<dbReference type="Proteomes" id="UP001454036">
    <property type="component" value="Unassembled WGS sequence"/>
</dbReference>
<evidence type="ECO:0000259" key="2">
    <source>
        <dbReference type="PROSITE" id="PS51297"/>
    </source>
</evidence>
<keyword evidence="4" id="KW-1185">Reference proteome</keyword>
<accession>A0AAV3PRV4</accession>
<sequence length="114" mass="13544">MYVSKILDRYEKSTKNPGIGNKTEENIQRQKEEADKLRKTIELVEHSKRKLLGDCLDSCSADELQELEKQLERSLLNIRARKSKMFREQIDKLKQEVNLWPFIYEIFILPSFTP</sequence>
<proteinExistence type="predicted"/>
<feature type="domain" description="K-box" evidence="2">
    <location>
        <begin position="27"/>
        <end position="114"/>
    </location>
</feature>
<keyword evidence="1" id="KW-0175">Coiled coil</keyword>
<evidence type="ECO:0000256" key="1">
    <source>
        <dbReference type="SAM" id="Coils"/>
    </source>
</evidence>
<reference evidence="3 4" key="1">
    <citation type="submission" date="2024-01" db="EMBL/GenBank/DDBJ databases">
        <title>The complete chloroplast genome sequence of Lithospermum erythrorhizon: insights into the phylogenetic relationship among Boraginaceae species and the maternal lineages of purple gromwells.</title>
        <authorList>
            <person name="Okada T."/>
            <person name="Watanabe K."/>
        </authorList>
    </citation>
    <scope>NUCLEOTIDE SEQUENCE [LARGE SCALE GENOMIC DNA]</scope>
</reference>
<protein>
    <recommendedName>
        <fullName evidence="2">K-box domain-containing protein</fullName>
    </recommendedName>
</protein>
<dbReference type="Pfam" id="PF01486">
    <property type="entry name" value="K-box"/>
    <property type="match status" value="1"/>
</dbReference>
<dbReference type="EMBL" id="BAABME010018617">
    <property type="protein sequence ID" value="GAA0154454.1"/>
    <property type="molecule type" value="Genomic_DNA"/>
</dbReference>
<comment type="caution">
    <text evidence="3">The sequence shown here is derived from an EMBL/GenBank/DDBJ whole genome shotgun (WGS) entry which is preliminary data.</text>
</comment>
<gene>
    <name evidence="3" type="ORF">LIER_37888</name>
</gene>
<dbReference type="InterPro" id="IPR002487">
    <property type="entry name" value="TF_Kbox"/>
</dbReference>
<name>A0AAV3PRV4_LITER</name>
<dbReference type="GO" id="GO:0005634">
    <property type="term" value="C:nucleus"/>
    <property type="evidence" value="ECO:0007669"/>
    <property type="project" value="InterPro"/>
</dbReference>
<evidence type="ECO:0000313" key="4">
    <source>
        <dbReference type="Proteomes" id="UP001454036"/>
    </source>
</evidence>
<evidence type="ECO:0000313" key="3">
    <source>
        <dbReference type="EMBL" id="GAA0154454.1"/>
    </source>
</evidence>